<dbReference type="RefSeq" id="XP_033531739.1">
    <property type="nucleotide sequence ID" value="XM_033673841.1"/>
</dbReference>
<feature type="region of interest" description="Disordered" evidence="1">
    <location>
        <begin position="1"/>
        <end position="84"/>
    </location>
</feature>
<evidence type="ECO:0000313" key="3">
    <source>
        <dbReference type="Proteomes" id="UP000504638"/>
    </source>
</evidence>
<dbReference type="AlphaFoldDB" id="A0A6G1FWJ9"/>
<reference evidence="4" key="2">
    <citation type="submission" date="2020-04" db="EMBL/GenBank/DDBJ databases">
        <authorList>
            <consortium name="NCBI Genome Project"/>
        </authorList>
    </citation>
    <scope>NUCLEOTIDE SEQUENCE</scope>
    <source>
        <strain evidence="4">CBS 781.70</strain>
    </source>
</reference>
<protein>
    <submittedName>
        <fullName evidence="2 4">Uncharacterized protein</fullName>
    </submittedName>
</protein>
<dbReference type="GeneID" id="54414411"/>
<name>A0A6G1FWJ9_9PEZI</name>
<sequence>MSRTHEVITFYHDHSAKPRASSSHGNTTFAGQCNQSRASKCSRLAQPTKLHAMNGIDNVTPATNNMSLRKTKTSPPRPIPNPMP</sequence>
<reference evidence="4" key="3">
    <citation type="submission" date="2025-04" db="UniProtKB">
        <authorList>
            <consortium name="RefSeq"/>
        </authorList>
    </citation>
    <scope>IDENTIFICATION</scope>
    <source>
        <strain evidence="4">CBS 781.70</strain>
    </source>
</reference>
<proteinExistence type="predicted"/>
<dbReference type="EMBL" id="ML975168">
    <property type="protein sequence ID" value="KAF1810108.1"/>
    <property type="molecule type" value="Genomic_DNA"/>
</dbReference>
<dbReference type="Proteomes" id="UP000504638">
    <property type="component" value="Unplaced"/>
</dbReference>
<evidence type="ECO:0000313" key="2">
    <source>
        <dbReference type="EMBL" id="KAF1810108.1"/>
    </source>
</evidence>
<accession>A0A6G1FWJ9</accession>
<keyword evidence="3" id="KW-1185">Reference proteome</keyword>
<feature type="compositionally biased region" description="Pro residues" evidence="1">
    <location>
        <begin position="75"/>
        <end position="84"/>
    </location>
</feature>
<evidence type="ECO:0000256" key="1">
    <source>
        <dbReference type="SAM" id="MobiDB-lite"/>
    </source>
</evidence>
<organism evidence="2">
    <name type="scientific">Eremomyces bilateralis CBS 781.70</name>
    <dbReference type="NCBI Taxonomy" id="1392243"/>
    <lineage>
        <taxon>Eukaryota</taxon>
        <taxon>Fungi</taxon>
        <taxon>Dikarya</taxon>
        <taxon>Ascomycota</taxon>
        <taxon>Pezizomycotina</taxon>
        <taxon>Dothideomycetes</taxon>
        <taxon>Dothideomycetes incertae sedis</taxon>
        <taxon>Eremomycetales</taxon>
        <taxon>Eremomycetaceae</taxon>
        <taxon>Eremomyces</taxon>
    </lineage>
</organism>
<feature type="compositionally biased region" description="Polar residues" evidence="1">
    <location>
        <begin position="20"/>
        <end position="39"/>
    </location>
</feature>
<gene>
    <name evidence="2 4" type="ORF">P152DRAFT_140002</name>
</gene>
<reference evidence="2 4" key="1">
    <citation type="submission" date="2020-01" db="EMBL/GenBank/DDBJ databases">
        <authorList>
            <consortium name="DOE Joint Genome Institute"/>
            <person name="Haridas S."/>
            <person name="Albert R."/>
            <person name="Binder M."/>
            <person name="Bloem J."/>
            <person name="Labutti K."/>
            <person name="Salamov A."/>
            <person name="Andreopoulos B."/>
            <person name="Baker S.E."/>
            <person name="Barry K."/>
            <person name="Bills G."/>
            <person name="Bluhm B.H."/>
            <person name="Cannon C."/>
            <person name="Castanera R."/>
            <person name="Culley D.E."/>
            <person name="Daum C."/>
            <person name="Ezra D."/>
            <person name="Gonzalez J.B."/>
            <person name="Henrissat B."/>
            <person name="Kuo A."/>
            <person name="Liang C."/>
            <person name="Lipzen A."/>
            <person name="Lutzoni F."/>
            <person name="Magnuson J."/>
            <person name="Mondo S."/>
            <person name="Nolan M."/>
            <person name="Ohm R."/>
            <person name="Pangilinan J."/>
            <person name="Park H.-J."/>
            <person name="Ramirez L."/>
            <person name="Alfaro M."/>
            <person name="Sun H."/>
            <person name="Tritt A."/>
            <person name="Yoshinaga Y."/>
            <person name="Zwiers L.-H."/>
            <person name="Turgeon B.G."/>
            <person name="Goodwin S.B."/>
            <person name="Spatafora J.W."/>
            <person name="Crous P.W."/>
            <person name="Grigoriev I.V."/>
        </authorList>
    </citation>
    <scope>NUCLEOTIDE SEQUENCE</scope>
    <source>
        <strain evidence="2 4">CBS 781.70</strain>
    </source>
</reference>
<feature type="compositionally biased region" description="Basic and acidic residues" evidence="1">
    <location>
        <begin position="1"/>
        <end position="16"/>
    </location>
</feature>
<evidence type="ECO:0000313" key="4">
    <source>
        <dbReference type="RefSeq" id="XP_033531739.1"/>
    </source>
</evidence>